<evidence type="ECO:0000256" key="6">
    <source>
        <dbReference type="PIRSR" id="PIRSR001430-2"/>
    </source>
</evidence>
<evidence type="ECO:0000256" key="5">
    <source>
        <dbReference type="PIRSR" id="PIRSR001430-1"/>
    </source>
</evidence>
<feature type="binding site" evidence="4 6">
    <location>
        <position position="116"/>
    </location>
    <ligand>
        <name>substrate</name>
    </ligand>
</feature>
<dbReference type="HAMAP" id="MF_00171">
    <property type="entry name" value="TruA"/>
    <property type="match status" value="1"/>
</dbReference>
<dbReference type="InterPro" id="IPR001406">
    <property type="entry name" value="PsdUridine_synth_TruA"/>
</dbReference>
<comment type="function">
    <text evidence="4">Formation of pseudouridine at positions 38, 39 and 40 in the anticodon stem and loop of transfer RNAs.</text>
</comment>
<accession>A0A6P0UDH5</accession>
<dbReference type="InterPro" id="IPR020095">
    <property type="entry name" value="PsdUridine_synth_TruA_C"/>
</dbReference>
<gene>
    <name evidence="4" type="primary">truA</name>
    <name evidence="9" type="ORF">GWK09_11995</name>
</gene>
<dbReference type="InterPro" id="IPR020103">
    <property type="entry name" value="PsdUridine_synth_cat_dom_sf"/>
</dbReference>
<comment type="caution">
    <text evidence="4">Lacks conserved residue(s) required for the propagation of feature annotation.</text>
</comment>
<dbReference type="PANTHER" id="PTHR11142:SF0">
    <property type="entry name" value="TRNA PSEUDOURIDINE SYNTHASE-LIKE 1"/>
    <property type="match status" value="1"/>
</dbReference>
<dbReference type="InterPro" id="IPR020094">
    <property type="entry name" value="TruA/RsuA/RluB/E/F_N"/>
</dbReference>
<dbReference type="RefSeq" id="WP_163693701.1">
    <property type="nucleotide sequence ID" value="NZ_FXTW01000003.1"/>
</dbReference>
<reference evidence="9 10" key="1">
    <citation type="submission" date="2020-01" db="EMBL/GenBank/DDBJ databases">
        <title>Muriicola jejuensis KCTC 22299.</title>
        <authorList>
            <person name="Wang G."/>
        </authorList>
    </citation>
    <scope>NUCLEOTIDE SEQUENCE [LARGE SCALE GENOMIC DNA]</scope>
    <source>
        <strain evidence="9 10">KCTC 22299</strain>
    </source>
</reference>
<dbReference type="EC" id="5.4.99.12" evidence="4"/>
<evidence type="ECO:0000313" key="9">
    <source>
        <dbReference type="EMBL" id="NER11245.1"/>
    </source>
</evidence>
<evidence type="ECO:0000256" key="3">
    <source>
        <dbReference type="ARBA" id="ARBA00023235"/>
    </source>
</evidence>
<organism evidence="9 10">
    <name type="scientific">Muriicola jejuensis</name>
    <dbReference type="NCBI Taxonomy" id="504488"/>
    <lineage>
        <taxon>Bacteria</taxon>
        <taxon>Pseudomonadati</taxon>
        <taxon>Bacteroidota</taxon>
        <taxon>Flavobacteriia</taxon>
        <taxon>Flavobacteriales</taxon>
        <taxon>Flavobacteriaceae</taxon>
        <taxon>Muriicola</taxon>
    </lineage>
</organism>
<dbReference type="PANTHER" id="PTHR11142">
    <property type="entry name" value="PSEUDOURIDYLATE SYNTHASE"/>
    <property type="match status" value="1"/>
</dbReference>
<evidence type="ECO:0000256" key="7">
    <source>
        <dbReference type="RuleBase" id="RU003792"/>
    </source>
</evidence>
<dbReference type="Pfam" id="PF01416">
    <property type="entry name" value="PseudoU_synth_1"/>
    <property type="match status" value="1"/>
</dbReference>
<keyword evidence="3 4" id="KW-0413">Isomerase</keyword>
<comment type="subunit">
    <text evidence="4">Homodimer.</text>
</comment>
<comment type="similarity">
    <text evidence="1 4 7">Belongs to the tRNA pseudouridine synthase TruA family.</text>
</comment>
<keyword evidence="10" id="KW-1185">Reference proteome</keyword>
<dbReference type="GO" id="GO:0031119">
    <property type="term" value="P:tRNA pseudouridine synthesis"/>
    <property type="evidence" value="ECO:0007669"/>
    <property type="project" value="UniProtKB-UniRule"/>
</dbReference>
<dbReference type="AlphaFoldDB" id="A0A6P0UDH5"/>
<evidence type="ECO:0000256" key="1">
    <source>
        <dbReference type="ARBA" id="ARBA00009375"/>
    </source>
</evidence>
<feature type="active site" description="Nucleophile" evidence="4 5">
    <location>
        <position position="56"/>
    </location>
</feature>
<name>A0A6P0UDH5_9FLAO</name>
<comment type="catalytic activity">
    <reaction evidence="4 7">
        <text>uridine(38/39/40) in tRNA = pseudouridine(38/39/40) in tRNA</text>
        <dbReference type="Rhea" id="RHEA:22376"/>
        <dbReference type="Rhea" id="RHEA-COMP:10085"/>
        <dbReference type="Rhea" id="RHEA-COMP:10087"/>
        <dbReference type="ChEBI" id="CHEBI:65314"/>
        <dbReference type="ChEBI" id="CHEBI:65315"/>
        <dbReference type="EC" id="5.4.99.12"/>
    </reaction>
</comment>
<evidence type="ECO:0000259" key="8">
    <source>
        <dbReference type="Pfam" id="PF01416"/>
    </source>
</evidence>
<dbReference type="InterPro" id="IPR020097">
    <property type="entry name" value="PsdUridine_synth_TruA_a/b_dom"/>
</dbReference>
<keyword evidence="2 4" id="KW-0819">tRNA processing</keyword>
<evidence type="ECO:0000313" key="10">
    <source>
        <dbReference type="Proteomes" id="UP000468443"/>
    </source>
</evidence>
<protein>
    <recommendedName>
        <fullName evidence="4">tRNA pseudouridine synthase A</fullName>
        <ecNumber evidence="4">5.4.99.12</ecNumber>
    </recommendedName>
    <alternativeName>
        <fullName evidence="4">tRNA pseudouridine(38-40) synthase</fullName>
    </alternativeName>
    <alternativeName>
        <fullName evidence="4">tRNA pseudouridylate synthase I</fullName>
    </alternativeName>
    <alternativeName>
        <fullName evidence="4">tRNA-uridine isomerase I</fullName>
    </alternativeName>
</protein>
<dbReference type="Proteomes" id="UP000468443">
    <property type="component" value="Unassembled WGS sequence"/>
</dbReference>
<dbReference type="EMBL" id="JAABOP010000004">
    <property type="protein sequence ID" value="NER11245.1"/>
    <property type="molecule type" value="Genomic_DNA"/>
</dbReference>
<proteinExistence type="inferred from homology"/>
<evidence type="ECO:0000256" key="4">
    <source>
        <dbReference type="HAMAP-Rule" id="MF_00171"/>
    </source>
</evidence>
<dbReference type="Gene3D" id="3.30.70.580">
    <property type="entry name" value="Pseudouridine synthase I, catalytic domain, N-terminal subdomain"/>
    <property type="match status" value="1"/>
</dbReference>
<dbReference type="Gene3D" id="3.30.70.660">
    <property type="entry name" value="Pseudouridine synthase I, catalytic domain, C-terminal subdomain"/>
    <property type="match status" value="1"/>
</dbReference>
<dbReference type="SUPFAM" id="SSF55120">
    <property type="entry name" value="Pseudouridine synthase"/>
    <property type="match status" value="1"/>
</dbReference>
<feature type="domain" description="Pseudouridine synthase I TruA alpha/beta" evidence="8">
    <location>
        <begin position="152"/>
        <end position="256"/>
    </location>
</feature>
<comment type="caution">
    <text evidence="9">The sequence shown here is derived from an EMBL/GenBank/DDBJ whole genome shotgun (WGS) entry which is preliminary data.</text>
</comment>
<dbReference type="PIRSF" id="PIRSF001430">
    <property type="entry name" value="tRNA_psdUrid_synth"/>
    <property type="match status" value="1"/>
</dbReference>
<sequence length="260" mass="29872">MKGKYTYVVWVQYLGFRYSGWQRQPGQKTIEGMIRKTLKFIRPGETFKILGASRTDARVSAFKMAFQLITSEELNGRMAVFMGELNENLPPDIRILQIEEGREGLNIIKDANKKEYVYFFSFGPKNHPFCAPFMANFQGDLDLDLMKETALLFEGAHYFHNFTAQLQVGKKVFRKVAFCRITENEELSASFFPEKSYVLTVRGDGFMRYQIRMMMGALVLVGKGEVDPGLIERALLKEEEIRIPFIAPSSGLFLKNLELI</sequence>
<dbReference type="GO" id="GO:0003723">
    <property type="term" value="F:RNA binding"/>
    <property type="evidence" value="ECO:0007669"/>
    <property type="project" value="InterPro"/>
</dbReference>
<dbReference type="GO" id="GO:0160147">
    <property type="term" value="F:tRNA pseudouridine(38-40) synthase activity"/>
    <property type="evidence" value="ECO:0007669"/>
    <property type="project" value="UniProtKB-EC"/>
</dbReference>
<evidence type="ECO:0000256" key="2">
    <source>
        <dbReference type="ARBA" id="ARBA00022694"/>
    </source>
</evidence>